<proteinExistence type="predicted"/>
<gene>
    <name evidence="1" type="ORF">GDO81_005946</name>
</gene>
<dbReference type="Proteomes" id="UP000824782">
    <property type="component" value="Unassembled WGS sequence"/>
</dbReference>
<dbReference type="AlphaFoldDB" id="A0AAV7CT59"/>
<evidence type="ECO:0000313" key="2">
    <source>
        <dbReference type="Proteomes" id="UP000824782"/>
    </source>
</evidence>
<organism evidence="1 2">
    <name type="scientific">Engystomops pustulosus</name>
    <name type="common">Tungara frog</name>
    <name type="synonym">Physalaemus pustulosus</name>
    <dbReference type="NCBI Taxonomy" id="76066"/>
    <lineage>
        <taxon>Eukaryota</taxon>
        <taxon>Metazoa</taxon>
        <taxon>Chordata</taxon>
        <taxon>Craniata</taxon>
        <taxon>Vertebrata</taxon>
        <taxon>Euteleostomi</taxon>
        <taxon>Amphibia</taxon>
        <taxon>Batrachia</taxon>
        <taxon>Anura</taxon>
        <taxon>Neobatrachia</taxon>
        <taxon>Hyloidea</taxon>
        <taxon>Leptodactylidae</taxon>
        <taxon>Leiuperinae</taxon>
        <taxon>Engystomops</taxon>
    </lineage>
</organism>
<reference evidence="1" key="1">
    <citation type="thesis" date="2020" institute="ProQuest LLC" country="789 East Eisenhower Parkway, Ann Arbor, MI, USA">
        <title>Comparative Genomics and Chromosome Evolution.</title>
        <authorList>
            <person name="Mudd A.B."/>
        </authorList>
    </citation>
    <scope>NUCLEOTIDE SEQUENCE</scope>
    <source>
        <strain evidence="1">237g6f4</strain>
        <tissue evidence="1">Blood</tissue>
    </source>
</reference>
<protein>
    <submittedName>
        <fullName evidence="1">Uncharacterized protein</fullName>
    </submittedName>
</protein>
<dbReference type="EMBL" id="WNYA01000002">
    <property type="protein sequence ID" value="KAG8588312.1"/>
    <property type="molecule type" value="Genomic_DNA"/>
</dbReference>
<comment type="caution">
    <text evidence="1">The sequence shown here is derived from an EMBL/GenBank/DDBJ whole genome shotgun (WGS) entry which is preliminary data.</text>
</comment>
<evidence type="ECO:0000313" key="1">
    <source>
        <dbReference type="EMBL" id="KAG8588312.1"/>
    </source>
</evidence>
<accession>A0AAV7CT59</accession>
<name>A0AAV7CT59_ENGPU</name>
<sequence length="92" mass="11236">MLGYRKYCENINYILFKLYFMHNIWEVRETNYYQKNEMAHSDWLGLFAIFLYCTETNFIRTELLAMLKKMVHDLTTGYLNVKHLHPRGYINS</sequence>
<keyword evidence="2" id="KW-1185">Reference proteome</keyword>